<dbReference type="EMBL" id="AODQ01000006">
    <property type="protein sequence ID" value="EMR04377.1"/>
    <property type="molecule type" value="Genomic_DNA"/>
</dbReference>
<keyword evidence="2" id="KW-1185">Reference proteome</keyword>
<proteinExistence type="predicted"/>
<sequence length="179" mass="20625">MQFLPTLSRQSTSTIHPQYYWQAVYRNGQQLFRLYQEEQPVASLSLPEPGQDEAALVTLGKSRLVFKDNSSFFGGQLLLLNKASGERLARIEKRGYRPGEGTIRLQEHTLGWKLTHHLNQRLQCLDQSRTGLFSYQYSHSMVRLLITKSGRAHPQLPLLLCIGLYLLPLWHQQEPRQPA</sequence>
<dbReference type="Proteomes" id="UP000011910">
    <property type="component" value="Unassembled WGS sequence"/>
</dbReference>
<reference evidence="1 2" key="1">
    <citation type="journal article" date="2013" name="Genome Announc.">
        <title>Draft Genome Sequence of Cesiribacter andamanensis Strain AMV16T, Isolated from a Soil Sample from a Mud Volcano in the Andaman Islands, India.</title>
        <authorList>
            <person name="Shivaji S."/>
            <person name="Ara S."/>
            <person name="Begum Z."/>
            <person name="Srinivas T.N."/>
            <person name="Singh A."/>
            <person name="Kumar Pinnaka A."/>
        </authorList>
    </citation>
    <scope>NUCLEOTIDE SEQUENCE [LARGE SCALE GENOMIC DNA]</scope>
    <source>
        <strain evidence="1 2">AMV16</strain>
    </source>
</reference>
<evidence type="ECO:0000313" key="1">
    <source>
        <dbReference type="EMBL" id="EMR04377.1"/>
    </source>
</evidence>
<comment type="caution">
    <text evidence="1">The sequence shown here is derived from an EMBL/GenBank/DDBJ whole genome shotgun (WGS) entry which is preliminary data.</text>
</comment>
<name>M7NAT5_9BACT</name>
<dbReference type="OrthoDB" id="989194at2"/>
<evidence type="ECO:0000313" key="2">
    <source>
        <dbReference type="Proteomes" id="UP000011910"/>
    </source>
</evidence>
<organism evidence="1 2">
    <name type="scientific">Cesiribacter andamanensis AMV16</name>
    <dbReference type="NCBI Taxonomy" id="1279009"/>
    <lineage>
        <taxon>Bacteria</taxon>
        <taxon>Pseudomonadati</taxon>
        <taxon>Bacteroidota</taxon>
        <taxon>Cytophagia</taxon>
        <taxon>Cytophagales</taxon>
        <taxon>Cesiribacteraceae</taxon>
        <taxon>Cesiribacter</taxon>
    </lineage>
</organism>
<gene>
    <name evidence="1" type="ORF">ADICEAN_00411</name>
</gene>
<protein>
    <submittedName>
        <fullName evidence="1">Uncharacterized protein</fullName>
    </submittedName>
</protein>
<dbReference type="AlphaFoldDB" id="M7NAT5"/>
<accession>M7NAT5</accession>
<dbReference type="RefSeq" id="WP_009193818.1">
    <property type="nucleotide sequence ID" value="NZ_AODQ01000006.1"/>
</dbReference>